<keyword evidence="3" id="KW-0472">Membrane</keyword>
<dbReference type="EMBL" id="CAJVRM010000148">
    <property type="protein sequence ID" value="CAG8975710.1"/>
    <property type="molecule type" value="Genomic_DNA"/>
</dbReference>
<keyword evidence="3" id="KW-0812">Transmembrane</keyword>
<organism evidence="4 5">
    <name type="scientific">Hymenoscyphus albidus</name>
    <dbReference type="NCBI Taxonomy" id="595503"/>
    <lineage>
        <taxon>Eukaryota</taxon>
        <taxon>Fungi</taxon>
        <taxon>Dikarya</taxon>
        <taxon>Ascomycota</taxon>
        <taxon>Pezizomycotina</taxon>
        <taxon>Leotiomycetes</taxon>
        <taxon>Helotiales</taxon>
        <taxon>Helotiaceae</taxon>
        <taxon>Hymenoscyphus</taxon>
    </lineage>
</organism>
<feature type="transmembrane region" description="Helical" evidence="3">
    <location>
        <begin position="12"/>
        <end position="29"/>
    </location>
</feature>
<evidence type="ECO:0000256" key="2">
    <source>
        <dbReference type="PIRSR" id="PIRSR602401-1"/>
    </source>
</evidence>
<protein>
    <recommendedName>
        <fullName evidence="6">Cytochrome P450</fullName>
    </recommendedName>
</protein>
<comment type="similarity">
    <text evidence="1">Belongs to the cytochrome P450 family.</text>
</comment>
<dbReference type="InterPro" id="IPR002401">
    <property type="entry name" value="Cyt_P450_E_grp-I"/>
</dbReference>
<evidence type="ECO:0008006" key="6">
    <source>
        <dbReference type="Google" id="ProtNLM"/>
    </source>
</evidence>
<dbReference type="GO" id="GO:0020037">
    <property type="term" value="F:heme binding"/>
    <property type="evidence" value="ECO:0007669"/>
    <property type="project" value="InterPro"/>
</dbReference>
<dbReference type="InterPro" id="IPR050121">
    <property type="entry name" value="Cytochrome_P450_monoxygenase"/>
</dbReference>
<dbReference type="OrthoDB" id="1470350at2759"/>
<keyword evidence="2" id="KW-0479">Metal-binding</keyword>
<feature type="binding site" description="axial binding residue" evidence="2">
    <location>
        <position position="495"/>
    </location>
    <ligand>
        <name>heme</name>
        <dbReference type="ChEBI" id="CHEBI:30413"/>
    </ligand>
    <ligandPart>
        <name>Fe</name>
        <dbReference type="ChEBI" id="CHEBI:18248"/>
    </ligandPart>
</feature>
<gene>
    <name evidence="4" type="ORF">HYALB_00009117</name>
</gene>
<dbReference type="InterPro" id="IPR036396">
    <property type="entry name" value="Cyt_P450_sf"/>
</dbReference>
<comment type="caution">
    <text evidence="4">The sequence shown here is derived from an EMBL/GenBank/DDBJ whole genome shotgun (WGS) entry which is preliminary data.</text>
</comment>
<dbReference type="Proteomes" id="UP000701801">
    <property type="component" value="Unassembled WGS sequence"/>
</dbReference>
<dbReference type="GO" id="GO:0016705">
    <property type="term" value="F:oxidoreductase activity, acting on paired donors, with incorporation or reduction of molecular oxygen"/>
    <property type="evidence" value="ECO:0007669"/>
    <property type="project" value="InterPro"/>
</dbReference>
<evidence type="ECO:0000256" key="3">
    <source>
        <dbReference type="SAM" id="Phobius"/>
    </source>
</evidence>
<sequence>MSLQRNKTSSLRLITVASVILGTADLLLFHQLSSGASFTKFVVVLIILNFLIWILWAGFIYPHFFSPLRHLPQPKGGWPIIRFGGAGFQRPAGQRFLEFIERIPNEGIIRVPGFFNSEAILLANSEALAEVLVRKSYDYEKPGEVRNFLRQILGDGLILTEGDEHKFQRKHLLPAFSFRHIKELVPVFWSRSIAMREQIIKEMQETVEPDGQSVVELNHWANKVTLDIIGVAGLGRDFRALSNADDPLVKNYEELLEPTSEKLVYFVCNLIFGRKLVSWMPWRLNERLMATTGTLREFCLEFLQQKKEVMKKGSVEQLDILSLLIKSNCFSDETLIDQLLTFIAAGHETTSSAFAWAAYLLAKNPEIQTRLREEVRSNLPHTSSQDPTYDLATILDSLPLLHGVTQEVLRLYPSVPSTIRTTIRETYISNQVIPLGTRIQIVPWAINRSTTLWGADALVFNPERWIDKDGTINNHGGMMGNNYCNLTFLHGSRSCIGEKFAKSELKALVAVFVGGFEWEMADKSEVAVPAGVITTKPKNGMKLRLKELDVW</sequence>
<dbReference type="PANTHER" id="PTHR24305:SF166">
    <property type="entry name" value="CYTOCHROME P450 12A4, MITOCHONDRIAL-RELATED"/>
    <property type="match status" value="1"/>
</dbReference>
<keyword evidence="2" id="KW-0349">Heme</keyword>
<dbReference type="SUPFAM" id="SSF48264">
    <property type="entry name" value="Cytochrome P450"/>
    <property type="match status" value="1"/>
</dbReference>
<evidence type="ECO:0000256" key="1">
    <source>
        <dbReference type="ARBA" id="ARBA00010617"/>
    </source>
</evidence>
<proteinExistence type="inferred from homology"/>
<dbReference type="CDD" id="cd11069">
    <property type="entry name" value="CYP_FUM15-like"/>
    <property type="match status" value="1"/>
</dbReference>
<evidence type="ECO:0000313" key="4">
    <source>
        <dbReference type="EMBL" id="CAG8975710.1"/>
    </source>
</evidence>
<keyword evidence="3" id="KW-1133">Transmembrane helix</keyword>
<keyword evidence="5" id="KW-1185">Reference proteome</keyword>
<dbReference type="GO" id="GO:0004497">
    <property type="term" value="F:monooxygenase activity"/>
    <property type="evidence" value="ECO:0007669"/>
    <property type="project" value="InterPro"/>
</dbReference>
<dbReference type="InterPro" id="IPR001128">
    <property type="entry name" value="Cyt_P450"/>
</dbReference>
<dbReference type="AlphaFoldDB" id="A0A9N9LHT0"/>
<dbReference type="FunFam" id="1.10.630.10:FF:000051">
    <property type="entry name" value="Cytochrome P450 monooxygenase (Fum15)"/>
    <property type="match status" value="1"/>
</dbReference>
<dbReference type="PANTHER" id="PTHR24305">
    <property type="entry name" value="CYTOCHROME P450"/>
    <property type="match status" value="1"/>
</dbReference>
<keyword evidence="2" id="KW-0408">Iron</keyword>
<comment type="cofactor">
    <cofactor evidence="2">
        <name>heme</name>
        <dbReference type="ChEBI" id="CHEBI:30413"/>
    </cofactor>
</comment>
<name>A0A9N9LHT0_9HELO</name>
<feature type="transmembrane region" description="Helical" evidence="3">
    <location>
        <begin position="41"/>
        <end position="61"/>
    </location>
</feature>
<evidence type="ECO:0000313" key="5">
    <source>
        <dbReference type="Proteomes" id="UP000701801"/>
    </source>
</evidence>
<dbReference type="GO" id="GO:0005506">
    <property type="term" value="F:iron ion binding"/>
    <property type="evidence" value="ECO:0007669"/>
    <property type="project" value="InterPro"/>
</dbReference>
<dbReference type="Gene3D" id="1.10.630.10">
    <property type="entry name" value="Cytochrome P450"/>
    <property type="match status" value="1"/>
</dbReference>
<dbReference type="PRINTS" id="PR00385">
    <property type="entry name" value="P450"/>
</dbReference>
<dbReference type="PRINTS" id="PR00463">
    <property type="entry name" value="EP450I"/>
</dbReference>
<dbReference type="Pfam" id="PF00067">
    <property type="entry name" value="p450"/>
    <property type="match status" value="1"/>
</dbReference>
<accession>A0A9N9LHT0</accession>
<reference evidence="4" key="1">
    <citation type="submission" date="2021-07" db="EMBL/GenBank/DDBJ databases">
        <authorList>
            <person name="Durling M."/>
        </authorList>
    </citation>
    <scope>NUCLEOTIDE SEQUENCE</scope>
</reference>